<reference evidence="1" key="1">
    <citation type="submission" date="2024-09" db="EMBL/GenBank/DDBJ databases">
        <title>Black Yeasts Isolated from many extreme environments.</title>
        <authorList>
            <person name="Coleine C."/>
            <person name="Stajich J.E."/>
            <person name="Selbmann L."/>
        </authorList>
    </citation>
    <scope>NUCLEOTIDE SEQUENCE</scope>
    <source>
        <strain evidence="1">CCFEE 5737</strain>
    </source>
</reference>
<evidence type="ECO:0000313" key="1">
    <source>
        <dbReference type="EMBL" id="KAK3064314.1"/>
    </source>
</evidence>
<feature type="non-terminal residue" evidence="1">
    <location>
        <position position="1"/>
    </location>
</feature>
<evidence type="ECO:0000313" key="2">
    <source>
        <dbReference type="Proteomes" id="UP001186974"/>
    </source>
</evidence>
<comment type="caution">
    <text evidence="1">The sequence shown here is derived from an EMBL/GenBank/DDBJ whole genome shotgun (WGS) entry which is preliminary data.</text>
</comment>
<sequence length="347" mass="36372">GVATQPSQDLKGGFSRGHVTEVYGPPGAGKTALCMQAAANALCTGDHVVWVDGASDVVSQRLDAIIESAKETAPGSFPETPRNGLKSIAVPTLAHLLALFVHPPASFPPKQTSLIVIDGLSTLFDVAYQRNFATNKTSDASKWAAGRKYAVMSDLMSKLGKMAALNNIAMVLTCQTVTRLRTGASAILLPALSGLEWDNGISTQLVIFRDWPPSDRVKDARWQRVRFVGAIKVNGALLGGDGGVGTVVPFTIEKSGLSEINISSAALSVPPLSSPHRPLKRSFDEMADSNGEAIGSDDEYGWADEDQMIAAEGLVDVPIDLTKADDGDGTVTAESVKQVASGAAGQT</sequence>
<organism evidence="1 2">
    <name type="scientific">Coniosporium uncinatum</name>
    <dbReference type="NCBI Taxonomy" id="93489"/>
    <lineage>
        <taxon>Eukaryota</taxon>
        <taxon>Fungi</taxon>
        <taxon>Dikarya</taxon>
        <taxon>Ascomycota</taxon>
        <taxon>Pezizomycotina</taxon>
        <taxon>Dothideomycetes</taxon>
        <taxon>Dothideomycetes incertae sedis</taxon>
        <taxon>Coniosporium</taxon>
    </lineage>
</organism>
<gene>
    <name evidence="1" type="ORF">LTS18_008315</name>
</gene>
<dbReference type="EMBL" id="JAWDJW010006549">
    <property type="protein sequence ID" value="KAK3064314.1"/>
    <property type="molecule type" value="Genomic_DNA"/>
</dbReference>
<protein>
    <submittedName>
        <fullName evidence="1">Uncharacterized protein</fullName>
    </submittedName>
</protein>
<name>A0ACC3DA83_9PEZI</name>
<dbReference type="Proteomes" id="UP001186974">
    <property type="component" value="Unassembled WGS sequence"/>
</dbReference>
<accession>A0ACC3DA83</accession>
<proteinExistence type="predicted"/>
<keyword evidence="2" id="KW-1185">Reference proteome</keyword>